<evidence type="ECO:0008006" key="3">
    <source>
        <dbReference type="Google" id="ProtNLM"/>
    </source>
</evidence>
<dbReference type="Proteomes" id="UP000297527">
    <property type="component" value="Unassembled WGS sequence"/>
</dbReference>
<proteinExistence type="predicted"/>
<dbReference type="EMBL" id="PQXN01000160">
    <property type="protein sequence ID" value="TGO51487.1"/>
    <property type="molecule type" value="Genomic_DNA"/>
</dbReference>
<reference evidence="1 2" key="1">
    <citation type="submission" date="2017-12" db="EMBL/GenBank/DDBJ databases">
        <title>Comparative genomics of Botrytis spp.</title>
        <authorList>
            <person name="Valero-Jimenez C.A."/>
            <person name="Tapia P."/>
            <person name="Veloso J."/>
            <person name="Silva-Moreno E."/>
            <person name="Staats M."/>
            <person name="Valdes J.H."/>
            <person name="Van Kan J.A.L."/>
        </authorList>
    </citation>
    <scope>NUCLEOTIDE SEQUENCE [LARGE SCALE GENOMIC DNA]</scope>
    <source>
        <strain evidence="1 2">MUCL11595</strain>
    </source>
</reference>
<protein>
    <recommendedName>
        <fullName evidence="3">GST C-terminal domain-containing protein</fullName>
    </recommendedName>
</protein>
<name>A0A4Z1I463_9HELO</name>
<comment type="caution">
    <text evidence="1">The sequence shown here is derived from an EMBL/GenBank/DDBJ whole genome shotgun (WGS) entry which is preliminary data.</text>
</comment>
<keyword evidence="2" id="KW-1185">Reference proteome</keyword>
<dbReference type="SUPFAM" id="SSF47616">
    <property type="entry name" value="GST C-terminal domain-like"/>
    <property type="match status" value="1"/>
</dbReference>
<dbReference type="Gene3D" id="1.20.1050.130">
    <property type="match status" value="1"/>
</dbReference>
<evidence type="ECO:0000313" key="1">
    <source>
        <dbReference type="EMBL" id="TGO51487.1"/>
    </source>
</evidence>
<dbReference type="InterPro" id="IPR036282">
    <property type="entry name" value="Glutathione-S-Trfase_C_sf"/>
</dbReference>
<accession>A0A4Z1I463</accession>
<gene>
    <name evidence="1" type="ORF">BCON_0160g00120</name>
</gene>
<evidence type="ECO:0000313" key="2">
    <source>
        <dbReference type="Proteomes" id="UP000297527"/>
    </source>
</evidence>
<organism evidence="1 2">
    <name type="scientific">Botryotinia convoluta</name>
    <dbReference type="NCBI Taxonomy" id="54673"/>
    <lineage>
        <taxon>Eukaryota</taxon>
        <taxon>Fungi</taxon>
        <taxon>Dikarya</taxon>
        <taxon>Ascomycota</taxon>
        <taxon>Pezizomycotina</taxon>
        <taxon>Leotiomycetes</taxon>
        <taxon>Helotiales</taxon>
        <taxon>Sclerotiniaceae</taxon>
        <taxon>Botryotinia</taxon>
    </lineage>
</organism>
<sequence>MATSPSKPTGVRVAQSQGLVDDEMMFTDLALMPWSLRISEVMSWSWDEVCEELSHVSAWYERMVSILSWKPSMKFHNRLGK</sequence>
<dbReference type="AlphaFoldDB" id="A0A4Z1I463"/>